<dbReference type="GeneID" id="25328937"/>
<keyword evidence="3" id="KW-1185">Reference proteome</keyword>
<dbReference type="Pfam" id="PF11951">
    <property type="entry name" value="Fungal_trans_2"/>
    <property type="match status" value="1"/>
</dbReference>
<dbReference type="OrthoDB" id="4133790at2759"/>
<dbReference type="EMBL" id="KN847320">
    <property type="protein sequence ID" value="KIW54683.1"/>
    <property type="molecule type" value="Genomic_DNA"/>
</dbReference>
<feature type="compositionally biased region" description="Basic and acidic residues" evidence="1">
    <location>
        <begin position="47"/>
        <end position="63"/>
    </location>
</feature>
<evidence type="ECO:0000313" key="2">
    <source>
        <dbReference type="EMBL" id="KIW54683.1"/>
    </source>
</evidence>
<protein>
    <submittedName>
        <fullName evidence="2">Uncharacterized protein</fullName>
    </submittedName>
</protein>
<name>A0A0D2EGY7_9EURO</name>
<proteinExistence type="predicted"/>
<gene>
    <name evidence="2" type="ORF">PV05_07029</name>
</gene>
<dbReference type="RefSeq" id="XP_013315267.1">
    <property type="nucleotide sequence ID" value="XM_013459813.1"/>
</dbReference>
<organism evidence="2 3">
    <name type="scientific">Exophiala xenobiotica</name>
    <dbReference type="NCBI Taxonomy" id="348802"/>
    <lineage>
        <taxon>Eukaryota</taxon>
        <taxon>Fungi</taxon>
        <taxon>Dikarya</taxon>
        <taxon>Ascomycota</taxon>
        <taxon>Pezizomycotina</taxon>
        <taxon>Eurotiomycetes</taxon>
        <taxon>Chaetothyriomycetidae</taxon>
        <taxon>Chaetothyriales</taxon>
        <taxon>Herpotrichiellaceae</taxon>
        <taxon>Exophiala</taxon>
    </lineage>
</organism>
<feature type="region of interest" description="Disordered" evidence="1">
    <location>
        <begin position="1"/>
        <end position="64"/>
    </location>
</feature>
<sequence length="472" mass="53878">MLSDVTGNAGCEGPDIHEIPDSSTPETFTTDSESADDESSPATLLELRPKKPKDNSTRRHSVERIYSPQTGWQRSISACMVDPFGQLPVKIDEVTNQLLHFYGQDMYWQTAYALSDNIRPSIKGSWEYQTGLSLTHFHILMARSALHQLRLNKYLATATRKNLEVAALKHQGNALTVLRKQVALGPQGDRKEILTSCISLATFEQRYGNRETSYLHFKVARDIIKQLGFREGLHDRLREEQALWFEGIYRDPQASFLWGKEDATARFGWLKSVLRDVDRIWRDRQLLPSKQRVPFVTGNSRLHEFLFRRMQSRLISVYGDINDSIAQQRCILILVCIITGLYEQLEGNIILRQSTKALAIFGAIRAYGDWIEDKLVEHDLAKENSGADLLWIMLQNYRDMQPRSANAAAMQALKGLDIAGCQWRACAIANIIKYLPDSRQLELREWLLAFLEANRYAGKATVNEFAFSYTDA</sequence>
<accession>A0A0D2EGY7</accession>
<dbReference type="Proteomes" id="UP000054342">
    <property type="component" value="Unassembled WGS sequence"/>
</dbReference>
<dbReference type="AlphaFoldDB" id="A0A0D2EGY7"/>
<evidence type="ECO:0000313" key="3">
    <source>
        <dbReference type="Proteomes" id="UP000054342"/>
    </source>
</evidence>
<dbReference type="InterPro" id="IPR021858">
    <property type="entry name" value="Fun_TF"/>
</dbReference>
<evidence type="ECO:0000256" key="1">
    <source>
        <dbReference type="SAM" id="MobiDB-lite"/>
    </source>
</evidence>
<dbReference type="HOGENOM" id="CLU_599967_0_0_1"/>
<reference evidence="2 3" key="1">
    <citation type="submission" date="2015-01" db="EMBL/GenBank/DDBJ databases">
        <title>The Genome Sequence of Exophiala xenobiotica CBS118157.</title>
        <authorList>
            <consortium name="The Broad Institute Genomics Platform"/>
            <person name="Cuomo C."/>
            <person name="de Hoog S."/>
            <person name="Gorbushina A."/>
            <person name="Stielow B."/>
            <person name="Teixiera M."/>
            <person name="Abouelleil A."/>
            <person name="Chapman S.B."/>
            <person name="Priest M."/>
            <person name="Young S.K."/>
            <person name="Wortman J."/>
            <person name="Nusbaum C."/>
            <person name="Birren B."/>
        </authorList>
    </citation>
    <scope>NUCLEOTIDE SEQUENCE [LARGE SCALE GENOMIC DNA]</scope>
    <source>
        <strain evidence="2 3">CBS 118157</strain>
    </source>
</reference>